<gene>
    <name evidence="2" type="ORF">DYE49_03230</name>
</gene>
<accession>A0A7M1XN23</accession>
<dbReference type="KEGG" id="trc:DYE49_03230"/>
<keyword evidence="1" id="KW-0472">Membrane</keyword>
<keyword evidence="1" id="KW-1133">Transmembrane helix</keyword>
<evidence type="ECO:0000256" key="1">
    <source>
        <dbReference type="SAM" id="Phobius"/>
    </source>
</evidence>
<protein>
    <submittedName>
        <fullName evidence="2">Uncharacterized protein</fullName>
    </submittedName>
</protein>
<evidence type="ECO:0000313" key="3">
    <source>
        <dbReference type="Proteomes" id="UP000593591"/>
    </source>
</evidence>
<dbReference type="AlphaFoldDB" id="A0A7M1XN23"/>
<feature type="transmembrane region" description="Helical" evidence="1">
    <location>
        <begin position="12"/>
        <end position="32"/>
    </location>
</feature>
<evidence type="ECO:0000313" key="2">
    <source>
        <dbReference type="EMBL" id="QOS39522.1"/>
    </source>
</evidence>
<feature type="transmembrane region" description="Helical" evidence="1">
    <location>
        <begin position="44"/>
        <end position="67"/>
    </location>
</feature>
<dbReference type="EMBL" id="CP031517">
    <property type="protein sequence ID" value="QOS39522.1"/>
    <property type="molecule type" value="Genomic_DNA"/>
</dbReference>
<proteinExistence type="predicted"/>
<sequence length="79" mass="9097">MEYCQALDGLPRIVHILFALFLPILHLIYAVIYDVSNNNMVALILDLVSFIAGGVVYWILNLIFVLLKNQVFSFSYYIK</sequence>
<name>A0A7M1XN23_9SPIR</name>
<organism evidence="2 3">
    <name type="scientific">Treponema rectale</name>
    <dbReference type="NCBI Taxonomy" id="744512"/>
    <lineage>
        <taxon>Bacteria</taxon>
        <taxon>Pseudomonadati</taxon>
        <taxon>Spirochaetota</taxon>
        <taxon>Spirochaetia</taxon>
        <taxon>Spirochaetales</taxon>
        <taxon>Treponemataceae</taxon>
        <taxon>Treponema</taxon>
    </lineage>
</organism>
<keyword evidence="1" id="KW-0812">Transmembrane</keyword>
<dbReference type="Proteomes" id="UP000593591">
    <property type="component" value="Chromosome"/>
</dbReference>
<reference evidence="2 3" key="1">
    <citation type="submission" date="2018-08" db="EMBL/GenBank/DDBJ databases">
        <title>The first complete genome of Treponema rectale (CHPAT), a commensal spirochete of the bovine rectum.</title>
        <authorList>
            <person name="Staton G.J."/>
            <person name="Clegg S.R."/>
            <person name="Carter S.D."/>
            <person name="Radford A.D."/>
            <person name="Darby A."/>
            <person name="Hall N."/>
            <person name="Birtles R.J."/>
            <person name="Evans N.J."/>
        </authorList>
    </citation>
    <scope>NUCLEOTIDE SEQUENCE [LARGE SCALE GENOMIC DNA]</scope>
    <source>
        <strain evidence="2 3">CHPA</strain>
    </source>
</reference>